<dbReference type="EMBL" id="JACXZA010000003">
    <property type="protein sequence ID" value="MBD3919672.1"/>
    <property type="molecule type" value="Genomic_DNA"/>
</dbReference>
<reference evidence="3 4" key="1">
    <citation type="submission" date="2020-09" db="EMBL/GenBank/DDBJ databases">
        <title>Paenibacillus sp. strain PR3 16S rRNA gene Genome sequencing and assembly.</title>
        <authorList>
            <person name="Kim J."/>
        </authorList>
    </citation>
    <scope>NUCLEOTIDE SEQUENCE [LARGE SCALE GENOMIC DNA]</scope>
    <source>
        <strain evidence="3 4">PR3</strain>
    </source>
</reference>
<dbReference type="RefSeq" id="WP_191203971.1">
    <property type="nucleotide sequence ID" value="NZ_JACXZA010000003.1"/>
</dbReference>
<evidence type="ECO:0000256" key="1">
    <source>
        <dbReference type="ARBA" id="ARBA00022741"/>
    </source>
</evidence>
<dbReference type="Pfam" id="PF08433">
    <property type="entry name" value="KTI12"/>
    <property type="match status" value="1"/>
</dbReference>
<proteinExistence type="predicted"/>
<dbReference type="InterPro" id="IPR027417">
    <property type="entry name" value="P-loop_NTPase"/>
</dbReference>
<evidence type="ECO:0000313" key="4">
    <source>
        <dbReference type="Proteomes" id="UP000609346"/>
    </source>
</evidence>
<keyword evidence="1" id="KW-0547">Nucleotide-binding</keyword>
<gene>
    <name evidence="3" type="ORF">H8B09_12985</name>
</gene>
<dbReference type="SUPFAM" id="SSF52540">
    <property type="entry name" value="P-loop containing nucleoside triphosphate hydrolases"/>
    <property type="match status" value="1"/>
</dbReference>
<accession>A0ABR8MXA7</accession>
<evidence type="ECO:0000313" key="3">
    <source>
        <dbReference type="EMBL" id="MBD3919672.1"/>
    </source>
</evidence>
<evidence type="ECO:0008006" key="5">
    <source>
        <dbReference type="Google" id="ProtNLM"/>
    </source>
</evidence>
<keyword evidence="4" id="KW-1185">Reference proteome</keyword>
<evidence type="ECO:0000256" key="2">
    <source>
        <dbReference type="ARBA" id="ARBA00022840"/>
    </source>
</evidence>
<comment type="caution">
    <text evidence="3">The sequence shown here is derived from an EMBL/GenBank/DDBJ whole genome shotgun (WGS) entry which is preliminary data.</text>
</comment>
<organism evidence="3 4">
    <name type="scientific">Paenibacillus terricola</name>
    <dbReference type="NCBI Taxonomy" id="2763503"/>
    <lineage>
        <taxon>Bacteria</taxon>
        <taxon>Bacillati</taxon>
        <taxon>Bacillota</taxon>
        <taxon>Bacilli</taxon>
        <taxon>Bacillales</taxon>
        <taxon>Paenibacillaceae</taxon>
        <taxon>Paenibacillus</taxon>
    </lineage>
</organism>
<dbReference type="InterPro" id="IPR013641">
    <property type="entry name" value="KTI12/PSTK"/>
</dbReference>
<name>A0ABR8MXA7_9BACL</name>
<sequence length="209" mass="24523">MNSKIIIIDGMPGSGKTTSARMVSEQLTKRGISSRCVLEEQSNHPLLILDRHFDSFEDERQADEFIHLLQSRYRSFVDEQLNNNEVTIIESVFFQDTINTSFHMGMNREKLRRFSKSLQQILSPLQPALIYFYQVSPEAQWRFICSVRGNEWGPVSFKSEEDFREAGLLWGGSQAFVRSIIDAWDVPKLIIENSEYLWDEYRDRIERFI</sequence>
<dbReference type="Proteomes" id="UP000609346">
    <property type="component" value="Unassembled WGS sequence"/>
</dbReference>
<keyword evidence="2" id="KW-0067">ATP-binding</keyword>
<dbReference type="Gene3D" id="3.40.50.300">
    <property type="entry name" value="P-loop containing nucleotide triphosphate hydrolases"/>
    <property type="match status" value="1"/>
</dbReference>
<protein>
    <recommendedName>
        <fullName evidence="5">Thymidylate kinase</fullName>
    </recommendedName>
</protein>